<reference evidence="7 8" key="1">
    <citation type="journal article" date="2022" name="Nat. Microbiol.">
        <title>The microbiome of a bacterivorous marine choanoflagellate contains a resource-demanding obligate bacterial associate.</title>
        <authorList>
            <person name="Needham D.M."/>
            <person name="Poirier C."/>
            <person name="Bachy C."/>
            <person name="George E.E."/>
            <person name="Wilken S."/>
            <person name="Yung C.C.M."/>
            <person name="Limardo A.J."/>
            <person name="Morando M."/>
            <person name="Sudek L."/>
            <person name="Malmstrom R.R."/>
            <person name="Keeling P.J."/>
            <person name="Santoro A.E."/>
            <person name="Worden A.Z."/>
        </authorList>
    </citation>
    <scope>NUCLEOTIDE SEQUENCE [LARGE SCALE GENOMIC DNA]</scope>
    <source>
        <strain evidence="7 8">Comchoano-2</strain>
    </source>
</reference>
<keyword evidence="5 6" id="KW-1133">Transmembrane helix</keyword>
<evidence type="ECO:0000313" key="7">
    <source>
        <dbReference type="EMBL" id="MCP8351870.1"/>
    </source>
</evidence>
<proteinExistence type="predicted"/>
<dbReference type="RefSeq" id="WP_258568978.1">
    <property type="nucleotide sequence ID" value="NZ_JAKUDN010000001.1"/>
</dbReference>
<protein>
    <submittedName>
        <fullName evidence="7">Succinate dehydrogenase, hydrophobic membrane anchor protein</fullName>
    </submittedName>
</protein>
<dbReference type="Proteomes" id="UP001320768">
    <property type="component" value="Unassembled WGS sequence"/>
</dbReference>
<accession>A0ABT1L567</accession>
<comment type="caution">
    <text evidence="7">The sequence shown here is derived from an EMBL/GenBank/DDBJ whole genome shotgun (WGS) entry which is preliminary data.</text>
</comment>
<comment type="subcellular location">
    <subcellularLocation>
        <location evidence="3">Membrane</location>
        <topology evidence="3">Multi-pass membrane protein</topology>
    </subcellularLocation>
</comment>
<evidence type="ECO:0000256" key="5">
    <source>
        <dbReference type="ARBA" id="ARBA00022989"/>
    </source>
</evidence>
<feature type="transmembrane region" description="Helical" evidence="6">
    <location>
        <begin position="54"/>
        <end position="74"/>
    </location>
</feature>
<dbReference type="Gene3D" id="1.20.1300.10">
    <property type="entry name" value="Fumarate reductase/succinate dehydrogenase, transmembrane subunit"/>
    <property type="match status" value="1"/>
</dbReference>
<name>A0ABT1L567_9GAMM</name>
<feature type="transmembrane region" description="Helical" evidence="6">
    <location>
        <begin position="12"/>
        <end position="34"/>
    </location>
</feature>
<evidence type="ECO:0000256" key="4">
    <source>
        <dbReference type="ARBA" id="ARBA00022692"/>
    </source>
</evidence>
<gene>
    <name evidence="7" type="primary">sdhD</name>
    <name evidence="7" type="ORF">MKS91_00990</name>
</gene>
<evidence type="ECO:0000256" key="1">
    <source>
        <dbReference type="ARBA" id="ARBA00001971"/>
    </source>
</evidence>
<dbReference type="InterPro" id="IPR014312">
    <property type="entry name" value="Succ_DH_anchor"/>
</dbReference>
<comment type="function">
    <text evidence="2">Membrane-anchoring subunit of succinate dehydrogenase (SDH).</text>
</comment>
<keyword evidence="6" id="KW-0472">Membrane</keyword>
<sequence length="109" mass="12855">MVRMNPGLWDWWMQRVSSLLVSVFAIPILTLWFGGYLETDVQWYELLLNPYMKALTVIGLLGFVLHTRLGLWVVVTDYIPRRMQRFFGVVVNGLVLGYLIWGLYLIWVF</sequence>
<dbReference type="PANTHER" id="PTHR38689:SF1">
    <property type="entry name" value="SUCCINATE DEHYDROGENASE HYDROPHOBIC MEMBRANE ANCHOR SUBUNIT"/>
    <property type="match status" value="1"/>
</dbReference>
<evidence type="ECO:0000256" key="2">
    <source>
        <dbReference type="ARBA" id="ARBA00004050"/>
    </source>
</evidence>
<evidence type="ECO:0000256" key="3">
    <source>
        <dbReference type="ARBA" id="ARBA00004141"/>
    </source>
</evidence>
<dbReference type="NCBIfam" id="TIGR02968">
    <property type="entry name" value="succ_dehyd_anc"/>
    <property type="match status" value="1"/>
</dbReference>
<keyword evidence="8" id="KW-1185">Reference proteome</keyword>
<evidence type="ECO:0000256" key="6">
    <source>
        <dbReference type="SAM" id="Phobius"/>
    </source>
</evidence>
<dbReference type="EMBL" id="JAKUDN010000001">
    <property type="protein sequence ID" value="MCP8351870.1"/>
    <property type="molecule type" value="Genomic_DNA"/>
</dbReference>
<keyword evidence="4 6" id="KW-0812">Transmembrane</keyword>
<evidence type="ECO:0000313" key="8">
    <source>
        <dbReference type="Proteomes" id="UP001320768"/>
    </source>
</evidence>
<comment type="cofactor">
    <cofactor evidence="1">
        <name>heme</name>
        <dbReference type="ChEBI" id="CHEBI:30413"/>
    </cofactor>
</comment>
<dbReference type="SUPFAM" id="SSF81343">
    <property type="entry name" value="Fumarate reductase respiratory complex transmembrane subunits"/>
    <property type="match status" value="1"/>
</dbReference>
<organism evidence="7 8">
    <name type="scientific">Candidatus Synchoanobacter obligatus</name>
    <dbReference type="NCBI Taxonomy" id="2919597"/>
    <lineage>
        <taxon>Bacteria</taxon>
        <taxon>Pseudomonadati</taxon>
        <taxon>Pseudomonadota</taxon>
        <taxon>Gammaproteobacteria</taxon>
        <taxon>Candidatus Comchoanobacterales</taxon>
        <taxon>Candidatus Comchoanobacteraceae</taxon>
        <taxon>Candidatus Synchoanobacter</taxon>
    </lineage>
</organism>
<feature type="transmembrane region" description="Helical" evidence="6">
    <location>
        <begin position="86"/>
        <end position="107"/>
    </location>
</feature>
<dbReference type="InterPro" id="IPR034804">
    <property type="entry name" value="SQR/QFR_C/D"/>
</dbReference>
<dbReference type="PANTHER" id="PTHR38689">
    <property type="entry name" value="SUCCINATE DEHYDROGENASE HYDROPHOBIC MEMBRANE ANCHOR SUBUNIT"/>
    <property type="match status" value="1"/>
</dbReference>